<dbReference type="RefSeq" id="WP_070561116.1">
    <property type="nucleotide sequence ID" value="NZ_CP068089.1"/>
</dbReference>
<dbReference type="Pfam" id="PF17775">
    <property type="entry name" value="YchJ_M-like"/>
    <property type="match status" value="1"/>
</dbReference>
<evidence type="ECO:0000313" key="3">
    <source>
        <dbReference type="Proteomes" id="UP000251241"/>
    </source>
</evidence>
<evidence type="ECO:0000313" key="2">
    <source>
        <dbReference type="EMBL" id="SPZ94768.1"/>
    </source>
</evidence>
<dbReference type="EMBL" id="UAUU01000011">
    <property type="protein sequence ID" value="SPZ94768.1"/>
    <property type="molecule type" value="Genomic_DNA"/>
</dbReference>
<sequence>MAPLKAGKIFKIQVIASDQLCPCGSGNTFGECCQQIHRFHAKATTAEALMRARYSAFVTQQIDFLYDTFHPSTRRFQNKQAIGQWARDNKWMQLAILKSTLHTVEFEAHYLDPQMEVHIHHEKSTFKKQGDLWYYVDGR</sequence>
<dbReference type="GeneID" id="97180325"/>
<protein>
    <recommendedName>
        <fullName evidence="1">YchJ-like middle NTF2-like domain-containing protein</fullName>
    </recommendedName>
</protein>
<organism evidence="2 3">
    <name type="scientific">Sphingobacterium multivorum</name>
    <dbReference type="NCBI Taxonomy" id="28454"/>
    <lineage>
        <taxon>Bacteria</taxon>
        <taxon>Pseudomonadati</taxon>
        <taxon>Bacteroidota</taxon>
        <taxon>Sphingobacteriia</taxon>
        <taxon>Sphingobacteriales</taxon>
        <taxon>Sphingobacteriaceae</taxon>
        <taxon>Sphingobacterium</taxon>
    </lineage>
</organism>
<dbReference type="InterPro" id="IPR032710">
    <property type="entry name" value="NTF2-like_dom_sf"/>
</dbReference>
<dbReference type="Pfam" id="PF02810">
    <property type="entry name" value="SEC-C"/>
    <property type="match status" value="1"/>
</dbReference>
<feature type="domain" description="YchJ-like middle NTF2-like" evidence="1">
    <location>
        <begin position="45"/>
        <end position="138"/>
    </location>
</feature>
<dbReference type="InterPro" id="IPR004027">
    <property type="entry name" value="SEC_C_motif"/>
</dbReference>
<dbReference type="PANTHER" id="PTHR33747:SF1">
    <property type="entry name" value="ADENYLATE CYCLASE-ASSOCIATED CAP C-TERMINAL DOMAIN-CONTAINING PROTEIN"/>
    <property type="match status" value="1"/>
</dbReference>
<evidence type="ECO:0000259" key="1">
    <source>
        <dbReference type="Pfam" id="PF17775"/>
    </source>
</evidence>
<proteinExistence type="predicted"/>
<gene>
    <name evidence="2" type="primary">ychJ</name>
    <name evidence="2" type="ORF">NCTC11343_05556</name>
</gene>
<accession>A0A2X2JLL2</accession>
<reference evidence="2 3" key="1">
    <citation type="submission" date="2018-06" db="EMBL/GenBank/DDBJ databases">
        <authorList>
            <consortium name="Pathogen Informatics"/>
            <person name="Doyle S."/>
        </authorList>
    </citation>
    <scope>NUCLEOTIDE SEQUENCE [LARGE SCALE GENOMIC DNA]</scope>
    <source>
        <strain evidence="2 3">NCTC11343</strain>
    </source>
</reference>
<dbReference type="AlphaFoldDB" id="A0A2X2JLL2"/>
<name>A0A2X2JLL2_SPHMU</name>
<dbReference type="Gene3D" id="3.10.450.50">
    <property type="match status" value="1"/>
</dbReference>
<dbReference type="Proteomes" id="UP000251241">
    <property type="component" value="Unassembled WGS sequence"/>
</dbReference>
<dbReference type="SUPFAM" id="SSF54427">
    <property type="entry name" value="NTF2-like"/>
    <property type="match status" value="1"/>
</dbReference>
<dbReference type="PANTHER" id="PTHR33747">
    <property type="entry name" value="UPF0225 PROTEIN SCO1677"/>
    <property type="match status" value="1"/>
</dbReference>
<dbReference type="InterPro" id="IPR048469">
    <property type="entry name" value="YchJ-like_M"/>
</dbReference>